<reference evidence="8 9" key="1">
    <citation type="submission" date="2019-08" db="EMBL/GenBank/DDBJ databases">
        <title>Amphibian skin-associated Pigmentiphaga: genome sequence and occurrence across geography and hosts.</title>
        <authorList>
            <person name="Bletz M.C."/>
            <person name="Bunk B."/>
            <person name="Sproeer C."/>
            <person name="Biwer P."/>
            <person name="Reiter S."/>
            <person name="Rabemananjara F.C.E."/>
            <person name="Schulz S."/>
            <person name="Overmann J."/>
            <person name="Vences M."/>
        </authorList>
    </citation>
    <scope>NUCLEOTIDE SEQUENCE [LARGE SCALE GENOMIC DNA]</scope>
    <source>
        <strain evidence="8 9">Mada1488</strain>
    </source>
</reference>
<name>A0A5C0AZ52_9BURK</name>
<accession>A0A5C0AZ52</accession>
<keyword evidence="4 7" id="KW-1133">Transmembrane helix</keyword>
<evidence type="ECO:0000256" key="6">
    <source>
        <dbReference type="SAM" id="MobiDB-lite"/>
    </source>
</evidence>
<feature type="transmembrane region" description="Helical" evidence="7">
    <location>
        <begin position="58"/>
        <end position="77"/>
    </location>
</feature>
<feature type="transmembrane region" description="Helical" evidence="7">
    <location>
        <begin position="83"/>
        <end position="105"/>
    </location>
</feature>
<dbReference type="OrthoDB" id="385012at2"/>
<comment type="subcellular location">
    <subcellularLocation>
        <location evidence="1">Cell membrane</location>
        <topology evidence="1">Multi-pass membrane protein</topology>
    </subcellularLocation>
</comment>
<dbReference type="InterPro" id="IPR005538">
    <property type="entry name" value="LrgA/CidA"/>
</dbReference>
<dbReference type="AlphaFoldDB" id="A0A5C0AZ52"/>
<sequence length="159" mass="15969">MLAAFATLLIFQCLGEGISHALALPVPGPVIGMLLLFIALLASPALMERMEATGNALLSHLSLLFVPAGVGIVAAASSVQGHWLAVLASLILGTTLTLTVTALVLRLLWRDTPTEGAVGDAQSSAGFSSTASSGEAPSASARPTVTKAVGNAVTPTQAP</sequence>
<protein>
    <submittedName>
        <fullName evidence="8">CidA/LrgA family protein</fullName>
    </submittedName>
</protein>
<dbReference type="PANTHER" id="PTHR33931:SF2">
    <property type="entry name" value="HOLIN-LIKE PROTEIN CIDA"/>
    <property type="match status" value="1"/>
</dbReference>
<keyword evidence="9" id="KW-1185">Reference proteome</keyword>
<dbReference type="EMBL" id="CP043046">
    <property type="protein sequence ID" value="QEI06130.1"/>
    <property type="molecule type" value="Genomic_DNA"/>
</dbReference>
<evidence type="ECO:0000256" key="7">
    <source>
        <dbReference type="SAM" id="Phobius"/>
    </source>
</evidence>
<evidence type="ECO:0000256" key="1">
    <source>
        <dbReference type="ARBA" id="ARBA00004651"/>
    </source>
</evidence>
<evidence type="ECO:0000256" key="5">
    <source>
        <dbReference type="ARBA" id="ARBA00023136"/>
    </source>
</evidence>
<gene>
    <name evidence="8" type="ORF">FXN63_09990</name>
</gene>
<evidence type="ECO:0000256" key="3">
    <source>
        <dbReference type="ARBA" id="ARBA00022692"/>
    </source>
</evidence>
<dbReference type="KEGG" id="pacr:FXN63_09990"/>
<organism evidence="8 9">
    <name type="scientific">Pigmentiphaga aceris</name>
    <dbReference type="NCBI Taxonomy" id="1940612"/>
    <lineage>
        <taxon>Bacteria</taxon>
        <taxon>Pseudomonadati</taxon>
        <taxon>Pseudomonadota</taxon>
        <taxon>Betaproteobacteria</taxon>
        <taxon>Burkholderiales</taxon>
        <taxon>Alcaligenaceae</taxon>
        <taxon>Pigmentiphaga</taxon>
    </lineage>
</organism>
<proteinExistence type="predicted"/>
<dbReference type="Pfam" id="PF03788">
    <property type="entry name" value="LrgA"/>
    <property type="match status" value="1"/>
</dbReference>
<evidence type="ECO:0000256" key="4">
    <source>
        <dbReference type="ARBA" id="ARBA00022989"/>
    </source>
</evidence>
<dbReference type="GO" id="GO:0005886">
    <property type="term" value="C:plasma membrane"/>
    <property type="evidence" value="ECO:0007669"/>
    <property type="project" value="UniProtKB-SubCell"/>
</dbReference>
<keyword evidence="5 7" id="KW-0472">Membrane</keyword>
<feature type="compositionally biased region" description="Low complexity" evidence="6">
    <location>
        <begin position="121"/>
        <end position="136"/>
    </location>
</feature>
<keyword evidence="3 7" id="KW-0812">Transmembrane</keyword>
<feature type="transmembrane region" description="Helical" evidence="7">
    <location>
        <begin position="25"/>
        <end position="46"/>
    </location>
</feature>
<keyword evidence="2" id="KW-1003">Cell membrane</keyword>
<evidence type="ECO:0000313" key="8">
    <source>
        <dbReference type="EMBL" id="QEI06130.1"/>
    </source>
</evidence>
<dbReference type="Proteomes" id="UP000325161">
    <property type="component" value="Chromosome"/>
</dbReference>
<feature type="region of interest" description="Disordered" evidence="6">
    <location>
        <begin position="116"/>
        <end position="159"/>
    </location>
</feature>
<evidence type="ECO:0000313" key="9">
    <source>
        <dbReference type="Proteomes" id="UP000325161"/>
    </source>
</evidence>
<dbReference type="PANTHER" id="PTHR33931">
    <property type="entry name" value="HOLIN-LIKE PROTEIN CIDA-RELATED"/>
    <property type="match status" value="1"/>
</dbReference>
<evidence type="ECO:0000256" key="2">
    <source>
        <dbReference type="ARBA" id="ARBA00022475"/>
    </source>
</evidence>